<evidence type="ECO:0000259" key="11">
    <source>
        <dbReference type="PROSITE" id="PS50975"/>
    </source>
</evidence>
<evidence type="ECO:0000256" key="1">
    <source>
        <dbReference type="ARBA" id="ARBA00001936"/>
    </source>
</evidence>
<reference evidence="12 13" key="1">
    <citation type="journal article" date="2010" name="J. Bacteriol.">
        <title>Genome sequence of Lentisphaera araneosa HTCC2155T, the type species of the order Lentisphaerales in the phylum Lentisphaerae.</title>
        <authorList>
            <person name="Thrash J.C."/>
            <person name="Cho J.C."/>
            <person name="Vergin K.L."/>
            <person name="Morris R.M."/>
            <person name="Giovannoni S.J."/>
        </authorList>
    </citation>
    <scope>NUCLEOTIDE SEQUENCE [LARGE SCALE GENOMIC DNA]</scope>
    <source>
        <strain evidence="12 13">HTCC2155</strain>
    </source>
</reference>
<keyword evidence="4 10" id="KW-0317">Glutathione biosynthesis</keyword>
<dbReference type="UniPathway" id="UPA00142">
    <property type="reaction ID" value="UER00210"/>
</dbReference>
<dbReference type="OrthoDB" id="9785415at2"/>
<keyword evidence="9" id="KW-0464">Manganese</keyword>
<dbReference type="PANTHER" id="PTHR21621">
    <property type="entry name" value="RIBOSOMAL PROTEIN S6 MODIFICATION PROTEIN"/>
    <property type="match status" value="1"/>
</dbReference>
<dbReference type="InterPro" id="IPR004215">
    <property type="entry name" value="GSHS_N"/>
</dbReference>
<dbReference type="NCBIfam" id="TIGR01380">
    <property type="entry name" value="glut_syn"/>
    <property type="match status" value="1"/>
</dbReference>
<dbReference type="Proteomes" id="UP000004947">
    <property type="component" value="Unassembled WGS sequence"/>
</dbReference>
<dbReference type="GO" id="GO:0046872">
    <property type="term" value="F:metal ion binding"/>
    <property type="evidence" value="ECO:0007669"/>
    <property type="project" value="UniProtKB-KW"/>
</dbReference>
<dbReference type="InterPro" id="IPR006284">
    <property type="entry name" value="Glut_synth_pro"/>
</dbReference>
<comment type="cofactor">
    <cofactor evidence="2">
        <name>Mg(2+)</name>
        <dbReference type="ChEBI" id="CHEBI:18420"/>
    </cofactor>
</comment>
<keyword evidence="6 10" id="KW-0547">Nucleotide-binding</keyword>
<evidence type="ECO:0000256" key="7">
    <source>
        <dbReference type="ARBA" id="ARBA00022840"/>
    </source>
</evidence>
<name>A6DQ57_9BACT</name>
<dbReference type="GO" id="GO:0005737">
    <property type="term" value="C:cytoplasm"/>
    <property type="evidence" value="ECO:0007669"/>
    <property type="project" value="TreeGrafter"/>
</dbReference>
<dbReference type="InterPro" id="IPR011761">
    <property type="entry name" value="ATP-grasp"/>
</dbReference>
<dbReference type="SUPFAM" id="SSF52440">
    <property type="entry name" value="PreATP-grasp domain"/>
    <property type="match status" value="1"/>
</dbReference>
<dbReference type="NCBIfam" id="NF003573">
    <property type="entry name" value="PRK05246.1"/>
    <property type="match status" value="1"/>
</dbReference>
<dbReference type="Gene3D" id="3.40.50.20">
    <property type="match status" value="1"/>
</dbReference>
<dbReference type="EMBL" id="ABCK01000018">
    <property type="protein sequence ID" value="EDM26298.1"/>
    <property type="molecule type" value="Genomic_DNA"/>
</dbReference>
<dbReference type="AlphaFoldDB" id="A6DQ57"/>
<evidence type="ECO:0000256" key="10">
    <source>
        <dbReference type="HAMAP-Rule" id="MF_00162"/>
    </source>
</evidence>
<sequence>MRFVFLMDPIESVKARTDTSFIFMIGAQRQGHEIWFCGTRNISILDGKVHMQAQKLRAIELKGLYDLNGTDNPISPFEVLEERTLIDDEIDAVFIRTDPPFDSGYLMNTWMLDHLPTTTAVINSPQAIRDVNEKVWCSRFTEFTPRTLITANMDLYLKFLDEEQQVIVKPCDGFGGAGIFRIEQGKANARVAFETLSNRGQEEVIVQAYVKEASQGDKRILLLNGEILGAVLRVHGADDHRNNFYAGGSAVACEITDREKEICAALKPWLQEKGLYFTGIDFLGDKLTEVNVTSPTCMQEMNRLYDLKLEDTVIAFVENLIKSKRNSNA</sequence>
<dbReference type="Pfam" id="PF02955">
    <property type="entry name" value="GSH-S_ATP"/>
    <property type="match status" value="1"/>
</dbReference>
<evidence type="ECO:0000256" key="9">
    <source>
        <dbReference type="ARBA" id="ARBA00023211"/>
    </source>
</evidence>
<evidence type="ECO:0000256" key="4">
    <source>
        <dbReference type="ARBA" id="ARBA00022684"/>
    </source>
</evidence>
<keyword evidence="7 10" id="KW-0067">ATP-binding</keyword>
<evidence type="ECO:0000256" key="2">
    <source>
        <dbReference type="ARBA" id="ARBA00001946"/>
    </source>
</evidence>
<dbReference type="InterPro" id="IPR004218">
    <property type="entry name" value="GSHS_ATP-bd"/>
</dbReference>
<dbReference type="GO" id="GO:0004363">
    <property type="term" value="F:glutathione synthase activity"/>
    <property type="evidence" value="ECO:0007669"/>
    <property type="project" value="UniProtKB-UniRule"/>
</dbReference>
<keyword evidence="3 10" id="KW-0436">Ligase</keyword>
<keyword evidence="8" id="KW-0460">Magnesium</keyword>
<protein>
    <recommendedName>
        <fullName evidence="10">Glutathione synthetase</fullName>
        <ecNumber evidence="10">6.3.2.3</ecNumber>
    </recommendedName>
    <alternativeName>
        <fullName evidence="10">GSH synthetase</fullName>
        <shortName evidence="10">GSH-S</shortName>
        <shortName evidence="10">GSHase</shortName>
    </alternativeName>
    <alternativeName>
        <fullName evidence="10">Glutathione synthase</fullName>
    </alternativeName>
</protein>
<dbReference type="eggNOG" id="COG0189">
    <property type="taxonomic scope" value="Bacteria"/>
</dbReference>
<evidence type="ECO:0000256" key="5">
    <source>
        <dbReference type="ARBA" id="ARBA00022723"/>
    </source>
</evidence>
<evidence type="ECO:0000256" key="8">
    <source>
        <dbReference type="ARBA" id="ARBA00022842"/>
    </source>
</evidence>
<organism evidence="12 13">
    <name type="scientific">Lentisphaera araneosa HTCC2155</name>
    <dbReference type="NCBI Taxonomy" id="313628"/>
    <lineage>
        <taxon>Bacteria</taxon>
        <taxon>Pseudomonadati</taxon>
        <taxon>Lentisphaerota</taxon>
        <taxon>Lentisphaeria</taxon>
        <taxon>Lentisphaerales</taxon>
        <taxon>Lentisphaeraceae</taxon>
        <taxon>Lentisphaera</taxon>
    </lineage>
</organism>
<dbReference type="InterPro" id="IPR013815">
    <property type="entry name" value="ATP_grasp_subdomain_1"/>
</dbReference>
<dbReference type="PROSITE" id="PS50975">
    <property type="entry name" value="ATP_GRASP"/>
    <property type="match status" value="1"/>
</dbReference>
<evidence type="ECO:0000256" key="6">
    <source>
        <dbReference type="ARBA" id="ARBA00022741"/>
    </source>
</evidence>
<evidence type="ECO:0000313" key="13">
    <source>
        <dbReference type="Proteomes" id="UP000004947"/>
    </source>
</evidence>
<comment type="cofactor">
    <cofactor evidence="1">
        <name>Mn(2+)</name>
        <dbReference type="ChEBI" id="CHEBI:29035"/>
    </cofactor>
</comment>
<keyword evidence="5" id="KW-0479">Metal-binding</keyword>
<dbReference type="EC" id="6.3.2.3" evidence="10"/>
<dbReference type="PANTHER" id="PTHR21621:SF4">
    <property type="entry name" value="GLUTATHIONE SYNTHETASE"/>
    <property type="match status" value="1"/>
</dbReference>
<dbReference type="Pfam" id="PF02951">
    <property type="entry name" value="GSH-S_N"/>
    <property type="match status" value="1"/>
</dbReference>
<dbReference type="Gene3D" id="3.30.1490.20">
    <property type="entry name" value="ATP-grasp fold, A domain"/>
    <property type="match status" value="1"/>
</dbReference>
<gene>
    <name evidence="10" type="primary">gshB</name>
    <name evidence="12" type="ORF">LNTAR_24344</name>
</gene>
<comment type="pathway">
    <text evidence="10">Sulfur metabolism; glutathione biosynthesis; glutathione from L-cysteine and L-glutamate: step 2/2.</text>
</comment>
<dbReference type="InterPro" id="IPR016185">
    <property type="entry name" value="PreATP-grasp_dom_sf"/>
</dbReference>
<evidence type="ECO:0000313" key="12">
    <source>
        <dbReference type="EMBL" id="EDM26298.1"/>
    </source>
</evidence>
<accession>A6DQ57</accession>
<dbReference type="GO" id="GO:0005524">
    <property type="term" value="F:ATP binding"/>
    <property type="evidence" value="ECO:0007669"/>
    <property type="project" value="UniProtKB-UniRule"/>
</dbReference>
<keyword evidence="13" id="KW-1185">Reference proteome</keyword>
<evidence type="ECO:0000256" key="3">
    <source>
        <dbReference type="ARBA" id="ARBA00022598"/>
    </source>
</evidence>
<feature type="domain" description="ATP-grasp" evidence="11">
    <location>
        <begin position="134"/>
        <end position="318"/>
    </location>
</feature>
<dbReference type="Gene3D" id="3.30.470.20">
    <property type="entry name" value="ATP-grasp fold, B domain"/>
    <property type="match status" value="1"/>
</dbReference>
<proteinExistence type="inferred from homology"/>
<dbReference type="STRING" id="313628.LNTAR_24344"/>
<dbReference type="SUPFAM" id="SSF56059">
    <property type="entry name" value="Glutathione synthetase ATP-binding domain-like"/>
    <property type="match status" value="1"/>
</dbReference>
<dbReference type="HAMAP" id="MF_00162">
    <property type="entry name" value="GSH_S"/>
    <property type="match status" value="1"/>
</dbReference>
<comment type="catalytic activity">
    <reaction evidence="10">
        <text>gamma-L-glutamyl-L-cysteine + glycine + ATP = glutathione + ADP + phosphate + H(+)</text>
        <dbReference type="Rhea" id="RHEA:13557"/>
        <dbReference type="ChEBI" id="CHEBI:15378"/>
        <dbReference type="ChEBI" id="CHEBI:30616"/>
        <dbReference type="ChEBI" id="CHEBI:43474"/>
        <dbReference type="ChEBI" id="CHEBI:57305"/>
        <dbReference type="ChEBI" id="CHEBI:57925"/>
        <dbReference type="ChEBI" id="CHEBI:58173"/>
        <dbReference type="ChEBI" id="CHEBI:456216"/>
        <dbReference type="EC" id="6.3.2.3"/>
    </reaction>
</comment>
<dbReference type="RefSeq" id="WP_007279986.1">
    <property type="nucleotide sequence ID" value="NZ_ABCK01000018.1"/>
</dbReference>
<comment type="similarity">
    <text evidence="10">Belongs to the prokaryotic GSH synthase family.</text>
</comment>
<comment type="caution">
    <text evidence="12">The sequence shown here is derived from an EMBL/GenBank/DDBJ whole genome shotgun (WGS) entry which is preliminary data.</text>
</comment>